<reference evidence="2" key="1">
    <citation type="submission" date="2022-10" db="EMBL/GenBank/DDBJ databases">
        <authorList>
            <person name="Chen Y."/>
            <person name="Dougan E. K."/>
            <person name="Chan C."/>
            <person name="Rhodes N."/>
            <person name="Thang M."/>
        </authorList>
    </citation>
    <scope>NUCLEOTIDE SEQUENCE</scope>
</reference>
<evidence type="ECO:0000313" key="3">
    <source>
        <dbReference type="EMBL" id="CAL4803986.1"/>
    </source>
</evidence>
<evidence type="ECO:0000313" key="2">
    <source>
        <dbReference type="EMBL" id="CAI4016674.1"/>
    </source>
</evidence>
<feature type="region of interest" description="Disordered" evidence="1">
    <location>
        <begin position="362"/>
        <end position="395"/>
    </location>
</feature>
<dbReference type="EMBL" id="CAMXCT020006597">
    <property type="protein sequence ID" value="CAL1170049.1"/>
    <property type="molecule type" value="Genomic_DNA"/>
</dbReference>
<feature type="compositionally biased region" description="Low complexity" evidence="1">
    <location>
        <begin position="367"/>
        <end position="384"/>
    </location>
</feature>
<reference evidence="3 4" key="2">
    <citation type="submission" date="2024-05" db="EMBL/GenBank/DDBJ databases">
        <authorList>
            <person name="Chen Y."/>
            <person name="Shah S."/>
            <person name="Dougan E. K."/>
            <person name="Thang M."/>
            <person name="Chan C."/>
        </authorList>
    </citation>
    <scope>NUCLEOTIDE SEQUENCE [LARGE SCALE GENOMIC DNA]</scope>
</reference>
<feature type="region of interest" description="Disordered" evidence="1">
    <location>
        <begin position="664"/>
        <end position="686"/>
    </location>
</feature>
<accession>A0A9P1DUQ1</accession>
<dbReference type="AlphaFoldDB" id="A0A9P1DUQ1"/>
<feature type="compositionally biased region" description="Polar residues" evidence="1">
    <location>
        <begin position="671"/>
        <end position="681"/>
    </location>
</feature>
<dbReference type="Proteomes" id="UP001152797">
    <property type="component" value="Unassembled WGS sequence"/>
</dbReference>
<protein>
    <submittedName>
        <fullName evidence="2">Uncharacterized protein</fullName>
    </submittedName>
</protein>
<keyword evidence="4" id="KW-1185">Reference proteome</keyword>
<sequence length="1271" mass="141857">MVVEHRGFRSRWSSSAAAVSASDLQDVDSVGPTTDIDCSWEHVEFPDTENLFGNFDNNDALDSSLEALHSHDVLPLQEPRFMHPKPKSVATKPASLSAESLAVKRTADELASRHVHKLTSDLKQPWQKDSELSQVFMDVFSPKATGTILKRPYNTITVCGSLEIFRHLDWVHILITDRHAQPKGAMTSKHKSSRGKEQQMELLPFTALGHVTAEESWGDSWMKSRDAADVGSWNYFLNSWSESEQTWIESRMSTAEATGWLRELLEPRVGSDRASSLTVHGLKATLLSWAAKSTLFTADEQLALGHHVNAQYRSAMIYSRDNQIGLCKKVHTMFMRIRDGTFDPDATRVSRLFQLAFDTALERDGGSSDSSSIESDDASSVASSNGEHSSLEQKTTYRRLEADDIEADQCLINKSSKVIHLLAGEDEKFWCGRHDEALHSKVDTSLALDNAGGLRLSKKQRLEDVNVTGEHKLRQAFLRRSLAYDLAGIATFAVLDLWTQKNFFEKMNEAPLSNYRHISVEQVINADKALWVKVSNETRGRLQPKTGADKPFDVSFEKFAEHPEVLQHLTPLQSVGAHKQDTSSTFSGGKGKGGNHGCLHIIGGRLPPESCACIMATLQERSGLKDLLRLGLGQQSIRHPPLVPEYKEFLHLNDISNNPAQKLLAAPPNHGETNAEQQQDLESGPVKRPRTTFKYGVWHEPEEFLKKAQEAKHPIDQDSFLHQITKDAIVQVVGACPTKLAKERLATVFHVKKLSIDLKLQEKELKASLHPDVSRCVSSKNILLFEKLLLQTDYWDMDVVNLLKFGVPLVGLQEPPTGYQRMLVPASMTEDELMASARWRRTSIMQSARQLSKSEEDALLEATSSEVEKGFLQGPYSEAEMSVMMGTECWSLNPRFVLFQGVNQKVRVIDDAKQSAVNSAYSSTVKLQLQDVDYAAAMVLGAMHGCRVLTLAFSALLDLLGWDHAKEGDKALNFSATFDLLGVTFDLSGMSLGTLVVRNKTSRIEKLCAMLDQVAKDKNISAAKASELQRLLNFAVSFYLGRSMKHLVSAFMPFADKPQNFNASDLESLCLYTKTMLLEQKPRVHSVLNVGRPVVIFTDGAWEDGIATAGAVLVDGDVRLAFQLEVPQTLVEHWLTNAGEQIISQVELWGLVMLKWSRRDHLLNRRVIEWIDNESARISSIKANSHSPTMRALSRVLADLDLRYPAFSWTERVCSYSNPADLPSRNRLKEAMKKYCLEDGGVVKAPADLVNALLQLHRSPYMLLTITGENH</sequence>
<evidence type="ECO:0000313" key="4">
    <source>
        <dbReference type="Proteomes" id="UP001152797"/>
    </source>
</evidence>
<gene>
    <name evidence="2" type="ORF">C1SCF055_LOCUS41390</name>
</gene>
<feature type="compositionally biased region" description="Polar residues" evidence="1">
    <location>
        <begin position="385"/>
        <end position="394"/>
    </location>
</feature>
<name>A0A9P1DUQ1_9DINO</name>
<evidence type="ECO:0000256" key="1">
    <source>
        <dbReference type="SAM" id="MobiDB-lite"/>
    </source>
</evidence>
<organism evidence="2">
    <name type="scientific">Cladocopium goreaui</name>
    <dbReference type="NCBI Taxonomy" id="2562237"/>
    <lineage>
        <taxon>Eukaryota</taxon>
        <taxon>Sar</taxon>
        <taxon>Alveolata</taxon>
        <taxon>Dinophyceae</taxon>
        <taxon>Suessiales</taxon>
        <taxon>Symbiodiniaceae</taxon>
        <taxon>Cladocopium</taxon>
    </lineage>
</organism>
<dbReference type="EMBL" id="CAMXCT010006597">
    <property type="protein sequence ID" value="CAI4016674.1"/>
    <property type="molecule type" value="Genomic_DNA"/>
</dbReference>
<dbReference type="EMBL" id="CAMXCT030006597">
    <property type="protein sequence ID" value="CAL4803986.1"/>
    <property type="molecule type" value="Genomic_DNA"/>
</dbReference>
<comment type="caution">
    <text evidence="2">The sequence shown here is derived from an EMBL/GenBank/DDBJ whole genome shotgun (WGS) entry which is preliminary data.</text>
</comment>
<proteinExistence type="predicted"/>